<dbReference type="OrthoDB" id="8033832at2759"/>
<evidence type="ECO:0000256" key="11">
    <source>
        <dbReference type="RuleBase" id="RU361272"/>
    </source>
</evidence>
<comment type="subcellular location">
    <subcellularLocation>
        <location evidence="2">Cytoplasm</location>
    </subcellularLocation>
    <subcellularLocation>
        <location evidence="1">Nucleus</location>
    </subcellularLocation>
</comment>
<evidence type="ECO:0000256" key="8">
    <source>
        <dbReference type="ARBA" id="ARBA00023015"/>
    </source>
</evidence>
<protein>
    <recommendedName>
        <fullName evidence="4 11">Nascent polypeptide-associated complex subunit beta</fullName>
    </recommendedName>
</protein>
<accession>A0A2H9TP41</accession>
<dbReference type="EMBL" id="MTSL01000054">
    <property type="protein sequence ID" value="PJF19518.1"/>
    <property type="molecule type" value="Genomic_DNA"/>
</dbReference>
<sequence length="164" mass="17520">MNADKLAKLQEQVRIGGKGTPRRKMKKVSKSAAGDSQKMVGALKKLNAQPIPAIEEVNMFRADGHVLHFVNPKVQAAVAANTFVIGGHCQDKELTELAPGILSQLGPNAIMNLQKMAQVYQQQAAAAGMSLEELAKMAATKGGEDGEDIPDLIKNFETAEINAN</sequence>
<name>A0A2H9TP41_9FUNG</name>
<dbReference type="PANTHER" id="PTHR10351">
    <property type="entry name" value="TRANSCRIPTION FACTOR BTF3 FAMILY MEMBER"/>
    <property type="match status" value="1"/>
</dbReference>
<organism evidence="13 14">
    <name type="scientific">Paramicrosporidium saccamoebae</name>
    <dbReference type="NCBI Taxonomy" id="1246581"/>
    <lineage>
        <taxon>Eukaryota</taxon>
        <taxon>Fungi</taxon>
        <taxon>Fungi incertae sedis</taxon>
        <taxon>Cryptomycota</taxon>
        <taxon>Cryptomycota incertae sedis</taxon>
        <taxon>Paramicrosporidium</taxon>
    </lineage>
</organism>
<comment type="similarity">
    <text evidence="3 11">Belongs to the NAC-beta family.</text>
</comment>
<keyword evidence="14" id="KW-1185">Reference proteome</keyword>
<dbReference type="STRING" id="1246581.A0A2H9TP41"/>
<dbReference type="FunFam" id="2.20.70.30:FF:000003">
    <property type="entry name" value="Nascent polypeptide-associated complex subunit beta"/>
    <property type="match status" value="1"/>
</dbReference>
<dbReference type="InterPro" id="IPR039370">
    <property type="entry name" value="BTF3"/>
</dbReference>
<evidence type="ECO:0000256" key="7">
    <source>
        <dbReference type="ARBA" id="ARBA00022927"/>
    </source>
</evidence>
<evidence type="ECO:0000256" key="10">
    <source>
        <dbReference type="ARBA" id="ARBA00023242"/>
    </source>
</evidence>
<keyword evidence="7" id="KW-0653">Protein transport</keyword>
<dbReference type="InterPro" id="IPR038187">
    <property type="entry name" value="NAC_A/B_dom_sf"/>
</dbReference>
<keyword evidence="5" id="KW-0813">Transport</keyword>
<proteinExistence type="inferred from homology"/>
<comment type="subunit">
    <text evidence="11">Part of the nascent polypeptide-associated complex (NAC).</text>
</comment>
<evidence type="ECO:0000256" key="4">
    <source>
        <dbReference type="ARBA" id="ARBA00022192"/>
    </source>
</evidence>
<dbReference type="GO" id="GO:0005634">
    <property type="term" value="C:nucleus"/>
    <property type="evidence" value="ECO:0007669"/>
    <property type="project" value="UniProtKB-SubCell"/>
</dbReference>
<keyword evidence="6" id="KW-0963">Cytoplasm</keyword>
<comment type="caution">
    <text evidence="13">The sequence shown here is derived from an EMBL/GenBank/DDBJ whole genome shotgun (WGS) entry which is preliminary data.</text>
</comment>
<evidence type="ECO:0000256" key="9">
    <source>
        <dbReference type="ARBA" id="ARBA00023163"/>
    </source>
</evidence>
<gene>
    <name evidence="13" type="ORF">PSACC_00662</name>
</gene>
<evidence type="ECO:0000256" key="1">
    <source>
        <dbReference type="ARBA" id="ARBA00004123"/>
    </source>
</evidence>
<dbReference type="Proteomes" id="UP000240830">
    <property type="component" value="Unassembled WGS sequence"/>
</dbReference>
<dbReference type="Pfam" id="PF01849">
    <property type="entry name" value="NAC"/>
    <property type="match status" value="1"/>
</dbReference>
<dbReference type="SMART" id="SM01407">
    <property type="entry name" value="NAC"/>
    <property type="match status" value="1"/>
</dbReference>
<reference evidence="13 14" key="1">
    <citation type="submission" date="2016-10" db="EMBL/GenBank/DDBJ databases">
        <title>The genome of Paramicrosporidium saccamoebae is the missing link in understanding Cryptomycota and Microsporidia evolution.</title>
        <authorList>
            <person name="Quandt C.A."/>
            <person name="Beaudet D."/>
            <person name="Corsaro D."/>
            <person name="Michel R."/>
            <person name="Corradi N."/>
            <person name="James T."/>
        </authorList>
    </citation>
    <scope>NUCLEOTIDE SEQUENCE [LARGE SCALE GENOMIC DNA]</scope>
    <source>
        <strain evidence="13 14">KSL3</strain>
    </source>
</reference>
<evidence type="ECO:0000256" key="5">
    <source>
        <dbReference type="ARBA" id="ARBA00022448"/>
    </source>
</evidence>
<dbReference type="CDD" id="cd22055">
    <property type="entry name" value="NAC_BTF3"/>
    <property type="match status" value="1"/>
</dbReference>
<dbReference type="GO" id="GO:0005737">
    <property type="term" value="C:cytoplasm"/>
    <property type="evidence" value="ECO:0007669"/>
    <property type="project" value="UniProtKB-SubCell"/>
</dbReference>
<evidence type="ECO:0000256" key="3">
    <source>
        <dbReference type="ARBA" id="ARBA00005296"/>
    </source>
</evidence>
<feature type="domain" description="NAC-A/B" evidence="12">
    <location>
        <begin position="33"/>
        <end position="98"/>
    </location>
</feature>
<evidence type="ECO:0000313" key="14">
    <source>
        <dbReference type="Proteomes" id="UP000240830"/>
    </source>
</evidence>
<dbReference type="InterPro" id="IPR002715">
    <property type="entry name" value="Nas_poly-pep-assoc_cplx_dom"/>
</dbReference>
<evidence type="ECO:0000256" key="2">
    <source>
        <dbReference type="ARBA" id="ARBA00004496"/>
    </source>
</evidence>
<keyword evidence="9 11" id="KW-0804">Transcription</keyword>
<keyword evidence="8 11" id="KW-0805">Transcription regulation</keyword>
<dbReference type="GO" id="GO:0015031">
    <property type="term" value="P:protein transport"/>
    <property type="evidence" value="ECO:0007669"/>
    <property type="project" value="UniProtKB-KW"/>
</dbReference>
<dbReference type="AlphaFoldDB" id="A0A2H9TP41"/>
<keyword evidence="10" id="KW-0539">Nucleus</keyword>
<dbReference type="Gene3D" id="2.20.70.30">
    <property type="entry name" value="Nascent polypeptide-associated complex domain"/>
    <property type="match status" value="1"/>
</dbReference>
<evidence type="ECO:0000313" key="13">
    <source>
        <dbReference type="EMBL" id="PJF19518.1"/>
    </source>
</evidence>
<evidence type="ECO:0000256" key="6">
    <source>
        <dbReference type="ARBA" id="ARBA00022490"/>
    </source>
</evidence>
<dbReference type="PROSITE" id="PS51151">
    <property type="entry name" value="NAC_AB"/>
    <property type="match status" value="1"/>
</dbReference>
<evidence type="ECO:0000259" key="12">
    <source>
        <dbReference type="PROSITE" id="PS51151"/>
    </source>
</evidence>